<dbReference type="VEuPathDB" id="VectorBase:ASIC018605"/>
<accession>A0A084WJE1</accession>
<gene>
    <name evidence="1" type="ORF">ZHAS_00018605</name>
</gene>
<dbReference type="EnsemblMetazoa" id="ASIC018605-RA">
    <property type="protein sequence ID" value="ASIC018605-PA"/>
    <property type="gene ID" value="ASIC018605"/>
</dbReference>
<protein>
    <submittedName>
        <fullName evidence="1 2">OnnI</fullName>
    </submittedName>
</protein>
<keyword evidence="3" id="KW-1185">Reference proteome</keyword>
<dbReference type="AlphaFoldDB" id="A0A084WJE1"/>
<organism evidence="1">
    <name type="scientific">Anopheles sinensis</name>
    <name type="common">Mosquito</name>
    <dbReference type="NCBI Taxonomy" id="74873"/>
    <lineage>
        <taxon>Eukaryota</taxon>
        <taxon>Metazoa</taxon>
        <taxon>Ecdysozoa</taxon>
        <taxon>Arthropoda</taxon>
        <taxon>Hexapoda</taxon>
        <taxon>Insecta</taxon>
        <taxon>Pterygota</taxon>
        <taxon>Neoptera</taxon>
        <taxon>Endopterygota</taxon>
        <taxon>Diptera</taxon>
        <taxon>Nematocera</taxon>
        <taxon>Culicoidea</taxon>
        <taxon>Culicidae</taxon>
        <taxon>Anophelinae</taxon>
        <taxon>Anopheles</taxon>
    </lineage>
</organism>
<proteinExistence type="predicted"/>
<reference evidence="1 3" key="1">
    <citation type="journal article" date="2014" name="BMC Genomics">
        <title>Genome sequence of Anopheles sinensis provides insight into genetics basis of mosquito competence for malaria parasites.</title>
        <authorList>
            <person name="Zhou D."/>
            <person name="Zhang D."/>
            <person name="Ding G."/>
            <person name="Shi L."/>
            <person name="Hou Q."/>
            <person name="Ye Y."/>
            <person name="Xu Y."/>
            <person name="Zhou H."/>
            <person name="Xiong C."/>
            <person name="Li S."/>
            <person name="Yu J."/>
            <person name="Hong S."/>
            <person name="Yu X."/>
            <person name="Zou P."/>
            <person name="Chen C."/>
            <person name="Chang X."/>
            <person name="Wang W."/>
            <person name="Lv Y."/>
            <person name="Sun Y."/>
            <person name="Ma L."/>
            <person name="Shen B."/>
            <person name="Zhu C."/>
        </authorList>
    </citation>
    <scope>NUCLEOTIDE SEQUENCE [LARGE SCALE GENOMIC DNA]</scope>
</reference>
<dbReference type="Proteomes" id="UP000030765">
    <property type="component" value="Unassembled WGS sequence"/>
</dbReference>
<evidence type="ECO:0000313" key="1">
    <source>
        <dbReference type="EMBL" id="KFB50335.1"/>
    </source>
</evidence>
<dbReference type="EMBL" id="KE525348">
    <property type="protein sequence ID" value="KFB50335.1"/>
    <property type="molecule type" value="Genomic_DNA"/>
</dbReference>
<name>A0A084WJE1_ANOSI</name>
<evidence type="ECO:0000313" key="2">
    <source>
        <dbReference type="EnsemblMetazoa" id="ASIC018605-PA"/>
    </source>
</evidence>
<dbReference type="EMBL" id="ATLV01024018">
    <property type="status" value="NOT_ANNOTATED_CDS"/>
    <property type="molecule type" value="Genomic_DNA"/>
</dbReference>
<sequence length="119" mass="13660">MVFGLASSSIPLGATCTLHVQRFRALHRCITGMENCVCQAVKRNSSLTAQGPLPGTHSSSLSRVIVRKIVCWLERWCFDFQLRWRMVQRCVKSFSLQQHAALYFIKYGVMFAHYHLLVK</sequence>
<reference evidence="2" key="2">
    <citation type="submission" date="2020-05" db="UniProtKB">
        <authorList>
            <consortium name="EnsemblMetazoa"/>
        </authorList>
    </citation>
    <scope>IDENTIFICATION</scope>
</reference>
<evidence type="ECO:0000313" key="3">
    <source>
        <dbReference type="Proteomes" id="UP000030765"/>
    </source>
</evidence>